<dbReference type="GO" id="GO:0005525">
    <property type="term" value="F:GTP binding"/>
    <property type="evidence" value="ECO:0007669"/>
    <property type="project" value="UniProtKB-KW"/>
</dbReference>
<evidence type="ECO:0000256" key="1">
    <source>
        <dbReference type="ARBA" id="ARBA00022741"/>
    </source>
</evidence>
<sequence length="267" mass="29924">MNPMPTPTIAACRVSLTIEPRAAHTFIHYLSTGQYETLYSVFPAIKNAADATETLRARDIEELTRAAHTYAAAVLYEVPGLQELARGFLGLFTERLPTEDILKVTREIYDSLRDMELARTWLEAFVGGCLEVAFSDGEVSLRQIIRIERKSIKPFVGLVSRRYWKFEEEGTGRDSMFRAETFVLPEDEGGAPIADGDRRTITDGPNDVEASLSAFYIPGTTFSPGEVMTMSVKIDQHLKYLQYLGSRFAVKQDGKLMALGIVRVWGR</sequence>
<dbReference type="PANTHER" id="PTHR37538:SF1">
    <property type="entry name" value="BTB DOMAIN-CONTAINING PROTEIN"/>
    <property type="match status" value="1"/>
</dbReference>
<accession>A0A395I1X2</accession>
<dbReference type="SUPFAM" id="SSF50465">
    <property type="entry name" value="EF-Tu/eEF-1alpha/eIF2-gamma C-terminal domain"/>
    <property type="match status" value="1"/>
</dbReference>
<keyword evidence="1" id="KW-0547">Nucleotide-binding</keyword>
<evidence type="ECO:0000256" key="2">
    <source>
        <dbReference type="ARBA" id="ARBA00023134"/>
    </source>
</evidence>
<dbReference type="Proteomes" id="UP000248961">
    <property type="component" value="Unassembled WGS sequence"/>
</dbReference>
<gene>
    <name evidence="3" type="ORF">BO97DRAFT_413620</name>
</gene>
<evidence type="ECO:0000313" key="4">
    <source>
        <dbReference type="Proteomes" id="UP000248961"/>
    </source>
</evidence>
<dbReference type="RefSeq" id="XP_025552322.1">
    <property type="nucleotide sequence ID" value="XM_025696302.1"/>
</dbReference>
<keyword evidence="2" id="KW-0342">GTP-binding</keyword>
<proteinExistence type="predicted"/>
<dbReference type="EMBL" id="KZ824280">
    <property type="protein sequence ID" value="RAL13168.1"/>
    <property type="molecule type" value="Genomic_DNA"/>
</dbReference>
<name>A0A395I1X2_ASPHC</name>
<dbReference type="OrthoDB" id="3594103at2759"/>
<evidence type="ECO:0000313" key="3">
    <source>
        <dbReference type="EMBL" id="RAL13168.1"/>
    </source>
</evidence>
<dbReference type="STRING" id="1450537.A0A395I1X2"/>
<dbReference type="VEuPathDB" id="FungiDB:BO97DRAFT_413620"/>
<dbReference type="PANTHER" id="PTHR37538">
    <property type="entry name" value="BTB DOMAIN-CONTAINING PROTEIN"/>
    <property type="match status" value="1"/>
</dbReference>
<dbReference type="GeneID" id="37200591"/>
<dbReference type="AlphaFoldDB" id="A0A395I1X2"/>
<protein>
    <submittedName>
        <fullName evidence="3">Uncharacterized protein</fullName>
    </submittedName>
</protein>
<keyword evidence="4" id="KW-1185">Reference proteome</keyword>
<reference evidence="3 4" key="1">
    <citation type="submission" date="2018-02" db="EMBL/GenBank/DDBJ databases">
        <title>The genomes of Aspergillus section Nigri reveals drivers in fungal speciation.</title>
        <authorList>
            <consortium name="DOE Joint Genome Institute"/>
            <person name="Vesth T.C."/>
            <person name="Nybo J."/>
            <person name="Theobald S."/>
            <person name="Brandl J."/>
            <person name="Frisvad J.C."/>
            <person name="Nielsen K.F."/>
            <person name="Lyhne E.K."/>
            <person name="Kogle M.E."/>
            <person name="Kuo A."/>
            <person name="Riley R."/>
            <person name="Clum A."/>
            <person name="Nolan M."/>
            <person name="Lipzen A."/>
            <person name="Salamov A."/>
            <person name="Henrissat B."/>
            <person name="Wiebenga A."/>
            <person name="De vries R.P."/>
            <person name="Grigoriev I.V."/>
            <person name="Mortensen U.H."/>
            <person name="Andersen M.R."/>
            <person name="Baker S.E."/>
        </authorList>
    </citation>
    <scope>NUCLEOTIDE SEQUENCE [LARGE SCALE GENOMIC DNA]</scope>
    <source>
        <strain evidence="3 4">CBS 101889</strain>
    </source>
</reference>
<organism evidence="3 4">
    <name type="scientific">Aspergillus homomorphus (strain CBS 101889)</name>
    <dbReference type="NCBI Taxonomy" id="1450537"/>
    <lineage>
        <taxon>Eukaryota</taxon>
        <taxon>Fungi</taxon>
        <taxon>Dikarya</taxon>
        <taxon>Ascomycota</taxon>
        <taxon>Pezizomycotina</taxon>
        <taxon>Eurotiomycetes</taxon>
        <taxon>Eurotiomycetidae</taxon>
        <taxon>Eurotiales</taxon>
        <taxon>Aspergillaceae</taxon>
        <taxon>Aspergillus</taxon>
        <taxon>Aspergillus subgen. Circumdati</taxon>
    </lineage>
</organism>
<dbReference type="InterPro" id="IPR009001">
    <property type="entry name" value="Transl_elong_EF1A/Init_IF2_C"/>
</dbReference>